<dbReference type="InterPro" id="IPR012902">
    <property type="entry name" value="N_methyl_site"/>
</dbReference>
<dbReference type="NCBIfam" id="TIGR02532">
    <property type="entry name" value="IV_pilin_GFxxxE"/>
    <property type="match status" value="1"/>
</dbReference>
<dbReference type="RefSeq" id="WP_068264149.1">
    <property type="nucleotide sequence ID" value="NZ_LWSK01000056.1"/>
</dbReference>
<dbReference type="OrthoDB" id="291052at2"/>
<keyword evidence="1" id="KW-1133">Transmembrane helix</keyword>
<dbReference type="AlphaFoldDB" id="A0A5B1CJE7"/>
<evidence type="ECO:0000256" key="1">
    <source>
        <dbReference type="SAM" id="Phobius"/>
    </source>
</evidence>
<protein>
    <recommendedName>
        <fullName evidence="4">Prepilin-type N-terminal cleavage/methylation domain-containing protein</fullName>
    </recommendedName>
</protein>
<evidence type="ECO:0000313" key="3">
    <source>
        <dbReference type="Proteomes" id="UP000322699"/>
    </source>
</evidence>
<keyword evidence="1" id="KW-0472">Membrane</keyword>
<evidence type="ECO:0008006" key="4">
    <source>
        <dbReference type="Google" id="ProtNLM"/>
    </source>
</evidence>
<name>A0A5B1CJE7_9BACT</name>
<reference evidence="2 3" key="1">
    <citation type="submission" date="2019-08" db="EMBL/GenBank/DDBJ databases">
        <title>Deep-cultivation of Planctomycetes and their phenomic and genomic characterization uncovers novel biology.</title>
        <authorList>
            <person name="Wiegand S."/>
            <person name="Jogler M."/>
            <person name="Boedeker C."/>
            <person name="Pinto D."/>
            <person name="Vollmers J."/>
            <person name="Rivas-Marin E."/>
            <person name="Kohn T."/>
            <person name="Peeters S.H."/>
            <person name="Heuer A."/>
            <person name="Rast P."/>
            <person name="Oberbeckmann S."/>
            <person name="Bunk B."/>
            <person name="Jeske O."/>
            <person name="Meyerdierks A."/>
            <person name="Storesund J.E."/>
            <person name="Kallscheuer N."/>
            <person name="Luecker S."/>
            <person name="Lage O.M."/>
            <person name="Pohl T."/>
            <person name="Merkel B.J."/>
            <person name="Hornburger P."/>
            <person name="Mueller R.-W."/>
            <person name="Bruemmer F."/>
            <person name="Labrenz M."/>
            <person name="Spormann A.M."/>
            <person name="Op Den Camp H."/>
            <person name="Overmann J."/>
            <person name="Amann R."/>
            <person name="Jetten M.S.M."/>
            <person name="Mascher T."/>
            <person name="Medema M.H."/>
            <person name="Devos D.P."/>
            <person name="Kaster A.-K."/>
            <person name="Ovreas L."/>
            <person name="Rohde M."/>
            <person name="Galperin M.Y."/>
            <person name="Jogler C."/>
        </authorList>
    </citation>
    <scope>NUCLEOTIDE SEQUENCE [LARGE SCALE GENOMIC DNA]</scope>
    <source>
        <strain evidence="2 3">LF1</strain>
    </source>
</reference>
<dbReference type="EMBL" id="VRLW01000001">
    <property type="protein sequence ID" value="KAA1259424.1"/>
    <property type="molecule type" value="Genomic_DNA"/>
</dbReference>
<dbReference type="Proteomes" id="UP000322699">
    <property type="component" value="Unassembled WGS sequence"/>
</dbReference>
<keyword evidence="3" id="KW-1185">Reference proteome</keyword>
<gene>
    <name evidence="2" type="ORF">LF1_19560</name>
</gene>
<organism evidence="2 3">
    <name type="scientific">Rubripirellula obstinata</name>
    <dbReference type="NCBI Taxonomy" id="406547"/>
    <lineage>
        <taxon>Bacteria</taxon>
        <taxon>Pseudomonadati</taxon>
        <taxon>Planctomycetota</taxon>
        <taxon>Planctomycetia</taxon>
        <taxon>Pirellulales</taxon>
        <taxon>Pirellulaceae</taxon>
        <taxon>Rubripirellula</taxon>
    </lineage>
</organism>
<evidence type="ECO:0000313" key="2">
    <source>
        <dbReference type="EMBL" id="KAA1259424.1"/>
    </source>
</evidence>
<accession>A0A5B1CJE7</accession>
<feature type="transmembrane region" description="Helical" evidence="1">
    <location>
        <begin position="21"/>
        <end position="39"/>
    </location>
</feature>
<proteinExistence type="predicted"/>
<sequence length="163" mass="17001">MTVIVTTTPTKQRAGFSLLELMLSLAILGGSLAILSRIVDTGVSAAIESRSLAQARMACQAKLSEVLMDTALGIQPQTEINVPMASFDSSSTSPMNYSVEVAPASVDGLLAIRVTVQVQNDAGTAQIANHSLTRWTVDPALGLEEAEAEEQAALAGETAEGEQ</sequence>
<comment type="caution">
    <text evidence="2">The sequence shown here is derived from an EMBL/GenBank/DDBJ whole genome shotgun (WGS) entry which is preliminary data.</text>
</comment>
<dbReference type="Pfam" id="PF07963">
    <property type="entry name" value="N_methyl"/>
    <property type="match status" value="1"/>
</dbReference>
<keyword evidence="1" id="KW-0812">Transmembrane</keyword>